<keyword evidence="3" id="KW-1185">Reference proteome</keyword>
<evidence type="ECO:0000313" key="3">
    <source>
        <dbReference type="Proteomes" id="UP000198822"/>
    </source>
</evidence>
<keyword evidence="1" id="KW-0812">Transmembrane</keyword>
<protein>
    <submittedName>
        <fullName evidence="2">Uncharacterized protein</fullName>
    </submittedName>
</protein>
<feature type="transmembrane region" description="Helical" evidence="1">
    <location>
        <begin position="115"/>
        <end position="132"/>
    </location>
</feature>
<dbReference type="Proteomes" id="UP000198822">
    <property type="component" value="Chromosome I"/>
</dbReference>
<feature type="transmembrane region" description="Helical" evidence="1">
    <location>
        <begin position="144"/>
        <end position="169"/>
    </location>
</feature>
<accession>A0A1G8DYK8</accession>
<name>A0A1G8DYK8_9MICO</name>
<gene>
    <name evidence="2" type="ORF">SAMN04489720_1828</name>
</gene>
<evidence type="ECO:0000313" key="2">
    <source>
        <dbReference type="EMBL" id="SDH62826.1"/>
    </source>
</evidence>
<feature type="transmembrane region" description="Helical" evidence="1">
    <location>
        <begin position="197"/>
        <end position="218"/>
    </location>
</feature>
<keyword evidence="1" id="KW-0472">Membrane</keyword>
<keyword evidence="1" id="KW-1133">Transmembrane helix</keyword>
<dbReference type="AlphaFoldDB" id="A0A1G8DYK8"/>
<feature type="transmembrane region" description="Helical" evidence="1">
    <location>
        <begin position="225"/>
        <end position="244"/>
    </location>
</feature>
<dbReference type="EMBL" id="LT629695">
    <property type="protein sequence ID" value="SDH62826.1"/>
    <property type="molecule type" value="Genomic_DNA"/>
</dbReference>
<sequence length="299" mass="29788">MDGVHAPSRASPYGRGMRDALQHPDARAAVACYAAVVAAGLFAMAVMPRDGWLSIAPMVVVVVAGLVVGTALLVRAGLRGAPRGQLVAIAASAAGAAVLAVVVAFGAILGMSLVLGFPIVLAIVAAIALVLTGRGVPPYAPVRWASVAAGTGASLALVGLGVADALVWLPETLVPGATAAEVHAALAAAGETDSHGLAVMFAVMWGASTLVVAAVVLWRRLRPGASLAWTLAPGVLAIMGLPWWQFGLGMDIADTLVTSGGMSWAMPWLAAASCVAAGVATFAVLRDRAPIASAAAVTA</sequence>
<feature type="transmembrane region" description="Helical" evidence="1">
    <location>
        <begin position="86"/>
        <end position="109"/>
    </location>
</feature>
<proteinExistence type="predicted"/>
<evidence type="ECO:0000256" key="1">
    <source>
        <dbReference type="SAM" id="Phobius"/>
    </source>
</evidence>
<feature type="transmembrane region" description="Helical" evidence="1">
    <location>
        <begin position="52"/>
        <end position="74"/>
    </location>
</feature>
<feature type="transmembrane region" description="Helical" evidence="1">
    <location>
        <begin position="26"/>
        <end position="46"/>
    </location>
</feature>
<feature type="transmembrane region" description="Helical" evidence="1">
    <location>
        <begin position="264"/>
        <end position="285"/>
    </location>
</feature>
<reference evidence="3" key="1">
    <citation type="submission" date="2016-10" db="EMBL/GenBank/DDBJ databases">
        <authorList>
            <person name="Varghese N."/>
            <person name="Submissions S."/>
        </authorList>
    </citation>
    <scope>NUCLEOTIDE SEQUENCE [LARGE SCALE GENOMIC DNA]</scope>
    <source>
        <strain evidence="3">DSM 22002</strain>
    </source>
</reference>
<organism evidence="2 3">
    <name type="scientific">Agrococcus jejuensis</name>
    <dbReference type="NCBI Taxonomy" id="399736"/>
    <lineage>
        <taxon>Bacteria</taxon>
        <taxon>Bacillati</taxon>
        <taxon>Actinomycetota</taxon>
        <taxon>Actinomycetes</taxon>
        <taxon>Micrococcales</taxon>
        <taxon>Microbacteriaceae</taxon>
        <taxon>Agrococcus</taxon>
    </lineage>
</organism>